<evidence type="ECO:0000313" key="1">
    <source>
        <dbReference type="EMBL" id="CAA9241516.1"/>
    </source>
</evidence>
<reference evidence="1" key="1">
    <citation type="submission" date="2020-02" db="EMBL/GenBank/DDBJ databases">
        <authorList>
            <person name="Meier V. D."/>
        </authorList>
    </citation>
    <scope>NUCLEOTIDE SEQUENCE</scope>
    <source>
        <strain evidence="1">AVDCRST_MAG92</strain>
    </source>
</reference>
<dbReference type="EMBL" id="CADCTM010000225">
    <property type="protein sequence ID" value="CAA9241516.1"/>
    <property type="molecule type" value="Genomic_DNA"/>
</dbReference>
<proteinExistence type="predicted"/>
<name>A0A6J4I6B7_9CYAN</name>
<dbReference type="AlphaFoldDB" id="A0A6J4I6B7"/>
<gene>
    <name evidence="1" type="ORF">AVDCRST_MAG92-1551</name>
</gene>
<sequence>MIDNLKSAPFALNLKPAIVQKCYDCDIEKNMIEEGQSTEW</sequence>
<organism evidence="1">
    <name type="scientific">uncultured Coleofasciculus sp</name>
    <dbReference type="NCBI Taxonomy" id="1267456"/>
    <lineage>
        <taxon>Bacteria</taxon>
        <taxon>Bacillati</taxon>
        <taxon>Cyanobacteriota</taxon>
        <taxon>Cyanophyceae</taxon>
        <taxon>Coleofasciculales</taxon>
        <taxon>Coleofasciculaceae</taxon>
        <taxon>Coleofasciculus</taxon>
        <taxon>environmental samples</taxon>
    </lineage>
</organism>
<protein>
    <submittedName>
        <fullName evidence="1">Uncharacterized protein</fullName>
    </submittedName>
</protein>
<accession>A0A6J4I6B7</accession>